<evidence type="ECO:0000313" key="5">
    <source>
        <dbReference type="EMBL" id="KAJ4348721.1"/>
    </source>
</evidence>
<dbReference type="SMART" id="SM00487">
    <property type="entry name" value="DEXDc"/>
    <property type="match status" value="1"/>
</dbReference>
<dbReference type="AlphaFoldDB" id="A0A9W8XEL2"/>
<reference evidence="5" key="1">
    <citation type="submission" date="2022-10" db="EMBL/GenBank/DDBJ databases">
        <title>Tapping the CABI collections for fungal endophytes: first genome assemblies for Collariella, Neodidymelliopsis, Ascochyta clinopodiicola, Didymella pomorum, Didymosphaeria variabile, Neocosmospora piperis and Neocucurbitaria cava.</title>
        <authorList>
            <person name="Hill R."/>
        </authorList>
    </citation>
    <scope>NUCLEOTIDE SEQUENCE</scope>
    <source>
        <strain evidence="5">IMI 356815</strain>
    </source>
</reference>
<dbReference type="InterPro" id="IPR050496">
    <property type="entry name" value="SNF2_RAD54_helicase_repair"/>
</dbReference>
<evidence type="ECO:0000256" key="2">
    <source>
        <dbReference type="ARBA" id="ARBA00022840"/>
    </source>
</evidence>
<evidence type="ECO:0000256" key="3">
    <source>
        <dbReference type="SAM" id="MobiDB-lite"/>
    </source>
</evidence>
<dbReference type="InterPro" id="IPR027417">
    <property type="entry name" value="P-loop_NTPase"/>
</dbReference>
<keyword evidence="6" id="KW-1185">Reference proteome</keyword>
<accession>A0A9W8XEL2</accession>
<keyword evidence="2" id="KW-0067">ATP-binding</keyword>
<protein>
    <recommendedName>
        <fullName evidence="4">Helicase ATP-binding domain-containing protein</fullName>
    </recommendedName>
</protein>
<dbReference type="PANTHER" id="PTHR45629:SF7">
    <property type="entry name" value="DNA EXCISION REPAIR PROTEIN ERCC-6-RELATED"/>
    <property type="match status" value="1"/>
</dbReference>
<evidence type="ECO:0000259" key="4">
    <source>
        <dbReference type="PROSITE" id="PS51192"/>
    </source>
</evidence>
<feature type="region of interest" description="Disordered" evidence="3">
    <location>
        <begin position="65"/>
        <end position="109"/>
    </location>
</feature>
<organism evidence="5 6">
    <name type="scientific">Didymosphaeria variabile</name>
    <dbReference type="NCBI Taxonomy" id="1932322"/>
    <lineage>
        <taxon>Eukaryota</taxon>
        <taxon>Fungi</taxon>
        <taxon>Dikarya</taxon>
        <taxon>Ascomycota</taxon>
        <taxon>Pezizomycotina</taxon>
        <taxon>Dothideomycetes</taxon>
        <taxon>Pleosporomycetidae</taxon>
        <taxon>Pleosporales</taxon>
        <taxon>Massarineae</taxon>
        <taxon>Didymosphaeriaceae</taxon>
        <taxon>Didymosphaeria</taxon>
    </lineage>
</organism>
<evidence type="ECO:0000313" key="6">
    <source>
        <dbReference type="Proteomes" id="UP001140513"/>
    </source>
</evidence>
<dbReference type="OrthoDB" id="4135937at2759"/>
<name>A0A9W8XEL2_9PLEO</name>
<dbReference type="InterPro" id="IPR000330">
    <property type="entry name" value="SNF2_N"/>
</dbReference>
<dbReference type="Proteomes" id="UP001140513">
    <property type="component" value="Unassembled WGS sequence"/>
</dbReference>
<dbReference type="SUPFAM" id="SSF52540">
    <property type="entry name" value="P-loop containing nucleoside triphosphate hydrolases"/>
    <property type="match status" value="1"/>
</dbReference>
<dbReference type="EMBL" id="JAPEUX010000007">
    <property type="protein sequence ID" value="KAJ4348721.1"/>
    <property type="molecule type" value="Genomic_DNA"/>
</dbReference>
<dbReference type="GO" id="GO:0005524">
    <property type="term" value="F:ATP binding"/>
    <property type="evidence" value="ECO:0007669"/>
    <property type="project" value="InterPro"/>
</dbReference>
<dbReference type="Pfam" id="PF00176">
    <property type="entry name" value="SNF2-rel_dom"/>
    <property type="match status" value="1"/>
</dbReference>
<proteinExistence type="predicted"/>
<sequence>MHGSKRPRLNPVEEVIKATENIRVDGRATYTVEKADCPSLVHLLQHEIRPGTGLAGTKEEEIARATQQEDETEVANGESRGEVLETGSACTSGENDVESEEGEEEDLDGVEEDATDILVLPDGGIMHVAQYFGPEYEARIRRMGAIKPMACPPSMPTRPHDYQLKGATQLTHLCESDSRGALLGDPMGLGKPLTVILHLWAIRNIPGQSLVLCPASLCAQWVKAIEEAFEDGHGLTAFHYADARMAAHQVEEQGVDVVVASYETFERNMRTKLKTEETVLEMVANQDASASTNPKRPTCGLASDLGYYTYRPYKRVILDEVQNVNNGSQQSTKRLRGSQHEPSSVSVAPCHITVGMTLEDTWTF</sequence>
<dbReference type="InterPro" id="IPR038718">
    <property type="entry name" value="SNF2-like_sf"/>
</dbReference>
<dbReference type="PANTHER" id="PTHR45629">
    <property type="entry name" value="SNF2/RAD54 FAMILY MEMBER"/>
    <property type="match status" value="1"/>
</dbReference>
<evidence type="ECO:0000256" key="1">
    <source>
        <dbReference type="ARBA" id="ARBA00022741"/>
    </source>
</evidence>
<dbReference type="InterPro" id="IPR014001">
    <property type="entry name" value="Helicase_ATP-bd"/>
</dbReference>
<comment type="caution">
    <text evidence="5">The sequence shown here is derived from an EMBL/GenBank/DDBJ whole genome shotgun (WGS) entry which is preliminary data.</text>
</comment>
<feature type="domain" description="Helicase ATP-binding" evidence="4">
    <location>
        <begin position="172"/>
        <end position="357"/>
    </location>
</feature>
<dbReference type="Gene3D" id="3.40.50.10810">
    <property type="entry name" value="Tandem AAA-ATPase domain"/>
    <property type="match status" value="1"/>
</dbReference>
<keyword evidence="1" id="KW-0547">Nucleotide-binding</keyword>
<dbReference type="PROSITE" id="PS51192">
    <property type="entry name" value="HELICASE_ATP_BIND_1"/>
    <property type="match status" value="1"/>
</dbReference>
<dbReference type="RefSeq" id="XP_056068109.1">
    <property type="nucleotide sequence ID" value="XM_056218844.1"/>
</dbReference>
<feature type="compositionally biased region" description="Acidic residues" evidence="3">
    <location>
        <begin position="95"/>
        <end position="109"/>
    </location>
</feature>
<gene>
    <name evidence="5" type="ORF">N0V89_010099</name>
</gene>
<dbReference type="GeneID" id="80913629"/>